<gene>
    <name evidence="2" type="ORF">RRF57_009251</name>
</gene>
<proteinExistence type="predicted"/>
<keyword evidence="3" id="KW-1185">Reference proteome</keyword>
<comment type="caution">
    <text evidence="2">The sequence shown here is derived from an EMBL/GenBank/DDBJ whole genome shotgun (WGS) entry which is preliminary data.</text>
</comment>
<evidence type="ECO:0000256" key="1">
    <source>
        <dbReference type="SAM" id="MobiDB-lite"/>
    </source>
</evidence>
<feature type="region of interest" description="Disordered" evidence="1">
    <location>
        <begin position="1"/>
        <end position="25"/>
    </location>
</feature>
<dbReference type="EMBL" id="JAWHQM010000033">
    <property type="protein sequence ID" value="KAK5633537.1"/>
    <property type="molecule type" value="Genomic_DNA"/>
</dbReference>
<dbReference type="Proteomes" id="UP001305414">
    <property type="component" value="Unassembled WGS sequence"/>
</dbReference>
<evidence type="ECO:0000313" key="3">
    <source>
        <dbReference type="Proteomes" id="UP001305414"/>
    </source>
</evidence>
<protein>
    <submittedName>
        <fullName evidence="2">Uncharacterized protein</fullName>
    </submittedName>
</protein>
<organism evidence="2 3">
    <name type="scientific">Xylaria bambusicola</name>
    <dbReference type="NCBI Taxonomy" id="326684"/>
    <lineage>
        <taxon>Eukaryota</taxon>
        <taxon>Fungi</taxon>
        <taxon>Dikarya</taxon>
        <taxon>Ascomycota</taxon>
        <taxon>Pezizomycotina</taxon>
        <taxon>Sordariomycetes</taxon>
        <taxon>Xylariomycetidae</taxon>
        <taxon>Xylariales</taxon>
        <taxon>Xylariaceae</taxon>
        <taxon>Xylaria</taxon>
    </lineage>
</organism>
<name>A0AAN7UQM5_9PEZI</name>
<accession>A0AAN7UQM5</accession>
<evidence type="ECO:0000313" key="2">
    <source>
        <dbReference type="EMBL" id="KAK5633537.1"/>
    </source>
</evidence>
<reference evidence="2 3" key="1">
    <citation type="submission" date="2023-10" db="EMBL/GenBank/DDBJ databases">
        <title>Draft genome sequence of Xylaria bambusicola isolate GMP-LS, the root and basal stem rot pathogen of sugarcane in Indonesia.</title>
        <authorList>
            <person name="Selvaraj P."/>
            <person name="Muralishankar V."/>
            <person name="Muruganantham S."/>
            <person name="Sp S."/>
            <person name="Haryani S."/>
            <person name="Lau K.J.X."/>
            <person name="Naqvi N.I."/>
        </authorList>
    </citation>
    <scope>NUCLEOTIDE SEQUENCE [LARGE SCALE GENOMIC DNA]</scope>
    <source>
        <strain evidence="2">GMP-LS</strain>
    </source>
</reference>
<dbReference type="AlphaFoldDB" id="A0AAN7UQM5"/>
<sequence length="64" mass="7042">MLNTQSRIPFNNTNATMHPSANDTNVHNVTMTDLNGATRVIQRDTSTRILESLLVVTLTLSITS</sequence>